<dbReference type="InterPro" id="IPR036034">
    <property type="entry name" value="PDZ_sf"/>
</dbReference>
<keyword evidence="6 9" id="KW-0440">LIM domain</keyword>
<dbReference type="Proteomes" id="UP000265040">
    <property type="component" value="Chromosome 10"/>
</dbReference>
<dbReference type="CDD" id="cd06753">
    <property type="entry name" value="PDZ_PDLIM-like"/>
    <property type="match status" value="1"/>
</dbReference>
<feature type="compositionally biased region" description="Polar residues" evidence="10">
    <location>
        <begin position="222"/>
        <end position="234"/>
    </location>
</feature>
<dbReference type="GO" id="GO:0007507">
    <property type="term" value="P:heart development"/>
    <property type="evidence" value="ECO:0007669"/>
    <property type="project" value="TreeGrafter"/>
</dbReference>
<dbReference type="InterPro" id="IPR050604">
    <property type="entry name" value="PDZ-LIM_domain"/>
</dbReference>
<evidence type="ECO:0000256" key="6">
    <source>
        <dbReference type="ARBA" id="ARBA00023038"/>
    </source>
</evidence>
<keyword evidence="7" id="KW-0206">Cytoskeleton</keyword>
<dbReference type="AlphaFoldDB" id="A0A3Q1HHP3"/>
<keyword evidence="3 9" id="KW-0479">Metal-binding</keyword>
<dbReference type="Pfam" id="PF00412">
    <property type="entry name" value="LIM"/>
    <property type="match status" value="3"/>
</dbReference>
<keyword evidence="4" id="KW-0677">Repeat</keyword>
<dbReference type="FunFam" id="2.10.110.10:FF:000010">
    <property type="entry name" value="PDZ and LIM domain protein 5"/>
    <property type="match status" value="1"/>
</dbReference>
<dbReference type="GO" id="GO:0003779">
    <property type="term" value="F:actin binding"/>
    <property type="evidence" value="ECO:0007669"/>
    <property type="project" value="TreeGrafter"/>
</dbReference>
<evidence type="ECO:0000256" key="3">
    <source>
        <dbReference type="ARBA" id="ARBA00022723"/>
    </source>
</evidence>
<dbReference type="PROSITE" id="PS50106">
    <property type="entry name" value="PDZ"/>
    <property type="match status" value="1"/>
</dbReference>
<reference evidence="13" key="1">
    <citation type="submission" date="2021-04" db="EMBL/GenBank/DDBJ databases">
        <authorList>
            <consortium name="Wellcome Sanger Institute Data Sharing"/>
        </authorList>
    </citation>
    <scope>NUCLEOTIDE SEQUENCE [LARGE SCALE GENOMIC DNA]</scope>
</reference>
<dbReference type="Gene3D" id="2.30.42.10">
    <property type="match status" value="1"/>
</dbReference>
<dbReference type="GO" id="GO:0046872">
    <property type="term" value="F:metal ion binding"/>
    <property type="evidence" value="ECO:0007669"/>
    <property type="project" value="UniProtKB-KW"/>
</dbReference>
<evidence type="ECO:0000256" key="10">
    <source>
        <dbReference type="SAM" id="MobiDB-lite"/>
    </source>
</evidence>
<dbReference type="InterPro" id="IPR001781">
    <property type="entry name" value="Znf_LIM"/>
</dbReference>
<dbReference type="CDD" id="cd09458">
    <property type="entry name" value="LIM3_Enigma"/>
    <property type="match status" value="1"/>
</dbReference>
<evidence type="ECO:0000313" key="14">
    <source>
        <dbReference type="Proteomes" id="UP000265040"/>
    </source>
</evidence>
<evidence type="ECO:0000256" key="9">
    <source>
        <dbReference type="PROSITE-ProRule" id="PRU00125"/>
    </source>
</evidence>
<evidence type="ECO:0000259" key="12">
    <source>
        <dbReference type="PROSITE" id="PS50106"/>
    </source>
</evidence>
<sequence length="421" mass="45624">MNVYSVTLSGPAPWGFRLQGGKDFSMPLTVSRLTPEGKAAQAGVGVGDWVVSIGDANAEDMTHVEAQNKIRAATDSLSLTLSKAFKVDGDQKDSLAPASVQPKYSFAPSTTINKMARPFTAGGGSANSGPAIKPVAYSPKLNAPHSQGRASTQQPQNGTGSPAPAPPSPAPSASWPSSQAPTTVSPSSRPPWVTDPNFAERFRPDKTSTVVTRHQQPAEPTPMQNRSSILQAAQQAPEDSGRTPVCGACNKIIRGRYLVALGRSWHPEEFTCSQCKAVLDEGGFFEERGSVYCTKCHDNRYAPNCAKCKKKITGEIMHALKMTYHVQCFKCAACKTAIRNEAFYMEEGEPYCERDYEKMFGTKCHGCDFKIDAGDRFLEALGYSWHDTCFVCALCQINLEGKTFYSKKDKPLCKGHAFAPV</sequence>
<dbReference type="Gene3D" id="2.10.110.10">
    <property type="entry name" value="Cysteine Rich Protein"/>
    <property type="match status" value="3"/>
</dbReference>
<feature type="domain" description="LIM zinc-binding" evidence="11">
    <location>
        <begin position="363"/>
        <end position="421"/>
    </location>
</feature>
<dbReference type="GO" id="GO:0005912">
    <property type="term" value="C:adherens junction"/>
    <property type="evidence" value="ECO:0007669"/>
    <property type="project" value="TreeGrafter"/>
</dbReference>
<keyword evidence="5 9" id="KW-0862">Zinc</keyword>
<name>A0A3Q1HHP3_ANATE</name>
<dbReference type="GO" id="GO:0061061">
    <property type="term" value="P:muscle structure development"/>
    <property type="evidence" value="ECO:0007669"/>
    <property type="project" value="TreeGrafter"/>
</dbReference>
<gene>
    <name evidence="13" type="primary">PDLIM7</name>
</gene>
<keyword evidence="14" id="KW-1185">Reference proteome</keyword>
<dbReference type="SUPFAM" id="SSF50156">
    <property type="entry name" value="PDZ domain-like"/>
    <property type="match status" value="1"/>
</dbReference>
<protein>
    <recommendedName>
        <fullName evidence="8">PDZ and LIM domain protein 7</fullName>
    </recommendedName>
</protein>
<feature type="region of interest" description="Disordered" evidence="10">
    <location>
        <begin position="121"/>
        <end position="241"/>
    </location>
</feature>
<feature type="domain" description="LIM zinc-binding" evidence="11">
    <location>
        <begin position="303"/>
        <end position="362"/>
    </location>
</feature>
<feature type="compositionally biased region" description="Low complexity" evidence="10">
    <location>
        <begin position="171"/>
        <end position="181"/>
    </location>
</feature>
<evidence type="ECO:0000256" key="8">
    <source>
        <dbReference type="ARBA" id="ARBA00039368"/>
    </source>
</evidence>
<keyword evidence="2" id="KW-0963">Cytoplasm</keyword>
<evidence type="ECO:0000256" key="2">
    <source>
        <dbReference type="ARBA" id="ARBA00022490"/>
    </source>
</evidence>
<accession>A0A3Q1HHP3</accession>
<evidence type="ECO:0000259" key="11">
    <source>
        <dbReference type="PROSITE" id="PS50023"/>
    </source>
</evidence>
<dbReference type="FunFam" id="2.10.110.10:FF:000020">
    <property type="entry name" value="PDZ and LIM domain protein 5"/>
    <property type="match status" value="1"/>
</dbReference>
<comment type="subcellular location">
    <subcellularLocation>
        <location evidence="1">Cytoplasm</location>
        <location evidence="1">Cytoskeleton</location>
    </subcellularLocation>
</comment>
<dbReference type="PROSITE" id="PS00478">
    <property type="entry name" value="LIM_DOMAIN_1"/>
    <property type="match status" value="1"/>
</dbReference>
<dbReference type="SMART" id="SM00132">
    <property type="entry name" value="LIM"/>
    <property type="match status" value="3"/>
</dbReference>
<dbReference type="Pfam" id="PF00595">
    <property type="entry name" value="PDZ"/>
    <property type="match status" value="1"/>
</dbReference>
<evidence type="ECO:0000313" key="13">
    <source>
        <dbReference type="Ensembl" id="ENSATEP00000004463.2"/>
    </source>
</evidence>
<dbReference type="GO" id="GO:0030018">
    <property type="term" value="C:Z disc"/>
    <property type="evidence" value="ECO:0007669"/>
    <property type="project" value="TreeGrafter"/>
</dbReference>
<dbReference type="GO" id="GO:0001725">
    <property type="term" value="C:stress fiber"/>
    <property type="evidence" value="ECO:0007669"/>
    <property type="project" value="TreeGrafter"/>
</dbReference>
<dbReference type="SMART" id="SM00228">
    <property type="entry name" value="PDZ"/>
    <property type="match status" value="1"/>
</dbReference>
<dbReference type="PANTHER" id="PTHR24214:SF0">
    <property type="entry name" value="PDZ AND LIM DOMAIN PROTEIN 7"/>
    <property type="match status" value="1"/>
</dbReference>
<dbReference type="GO" id="GO:0030036">
    <property type="term" value="P:actin cytoskeleton organization"/>
    <property type="evidence" value="ECO:0007669"/>
    <property type="project" value="TreeGrafter"/>
</dbReference>
<reference evidence="13" key="2">
    <citation type="submission" date="2025-08" db="UniProtKB">
        <authorList>
            <consortium name="Ensembl"/>
        </authorList>
    </citation>
    <scope>IDENTIFICATION</scope>
</reference>
<evidence type="ECO:0000256" key="7">
    <source>
        <dbReference type="ARBA" id="ARBA00023212"/>
    </source>
</evidence>
<dbReference type="Ensembl" id="ENSATET00000004500.3">
    <property type="protein sequence ID" value="ENSATEP00000004463.2"/>
    <property type="gene ID" value="ENSATEG00000003088.3"/>
</dbReference>
<feature type="compositionally biased region" description="Polar residues" evidence="10">
    <location>
        <begin position="144"/>
        <end position="160"/>
    </location>
</feature>
<proteinExistence type="predicted"/>
<dbReference type="PROSITE" id="PS50023">
    <property type="entry name" value="LIM_DOMAIN_2"/>
    <property type="match status" value="3"/>
</dbReference>
<dbReference type="GO" id="GO:0051371">
    <property type="term" value="F:muscle alpha-actinin binding"/>
    <property type="evidence" value="ECO:0007669"/>
    <property type="project" value="TreeGrafter"/>
</dbReference>
<feature type="domain" description="LIM zinc-binding" evidence="11">
    <location>
        <begin position="244"/>
        <end position="302"/>
    </location>
</feature>
<dbReference type="GeneTree" id="ENSGT00940000159626"/>
<feature type="domain" description="PDZ" evidence="12">
    <location>
        <begin position="9"/>
        <end position="85"/>
    </location>
</feature>
<dbReference type="PANTHER" id="PTHR24214">
    <property type="entry name" value="PDZ AND LIM DOMAIN PROTEIN ZASP"/>
    <property type="match status" value="1"/>
</dbReference>
<evidence type="ECO:0000256" key="1">
    <source>
        <dbReference type="ARBA" id="ARBA00004245"/>
    </source>
</evidence>
<reference evidence="13" key="3">
    <citation type="submission" date="2025-09" db="UniProtKB">
        <authorList>
            <consortium name="Ensembl"/>
        </authorList>
    </citation>
    <scope>IDENTIFICATION</scope>
</reference>
<dbReference type="FunFam" id="2.30.42.10:FF:000019">
    <property type="entry name" value="LIM domain binding 3 isoform 1"/>
    <property type="match status" value="1"/>
</dbReference>
<organism evidence="13 14">
    <name type="scientific">Anabas testudineus</name>
    <name type="common">Climbing perch</name>
    <name type="synonym">Anthias testudineus</name>
    <dbReference type="NCBI Taxonomy" id="64144"/>
    <lineage>
        <taxon>Eukaryota</taxon>
        <taxon>Metazoa</taxon>
        <taxon>Chordata</taxon>
        <taxon>Craniata</taxon>
        <taxon>Vertebrata</taxon>
        <taxon>Euteleostomi</taxon>
        <taxon>Actinopterygii</taxon>
        <taxon>Neopterygii</taxon>
        <taxon>Teleostei</taxon>
        <taxon>Neoteleostei</taxon>
        <taxon>Acanthomorphata</taxon>
        <taxon>Anabantaria</taxon>
        <taxon>Anabantiformes</taxon>
        <taxon>Anabantoidei</taxon>
        <taxon>Anabantidae</taxon>
        <taxon>Anabas</taxon>
    </lineage>
</organism>
<dbReference type="InterPro" id="IPR001478">
    <property type="entry name" value="PDZ"/>
</dbReference>
<evidence type="ECO:0000256" key="4">
    <source>
        <dbReference type="ARBA" id="ARBA00022737"/>
    </source>
</evidence>
<dbReference type="SUPFAM" id="SSF57716">
    <property type="entry name" value="Glucocorticoid receptor-like (DNA-binding domain)"/>
    <property type="match status" value="4"/>
</dbReference>
<dbReference type="GO" id="GO:0031941">
    <property type="term" value="C:filamentous actin"/>
    <property type="evidence" value="ECO:0007669"/>
    <property type="project" value="TreeGrafter"/>
</dbReference>
<dbReference type="FunFam" id="2.10.110.10:FF:000014">
    <property type="entry name" value="PDZ and LIM domain protein 5"/>
    <property type="match status" value="1"/>
</dbReference>
<evidence type="ECO:0000256" key="5">
    <source>
        <dbReference type="ARBA" id="ARBA00022833"/>
    </source>
</evidence>